<reference evidence="1 2" key="1">
    <citation type="journal article" date="2012" name="Proc. Natl. Acad. Sci. U.S.A.">
        <title>Genome streamlining and chemical defense in a coral reef symbiosis.</title>
        <authorList>
            <person name="Kwan J.C."/>
            <person name="Donia M.S."/>
            <person name="Han A.W."/>
            <person name="Hirose E."/>
            <person name="Haygood M.G."/>
            <person name="Schmidt E.W."/>
        </authorList>
    </citation>
    <scope>NUCLEOTIDE SEQUENCE [LARGE SCALE GENOMIC DNA]</scope>
    <source>
        <strain evidence="1 2">L2</strain>
    </source>
</reference>
<evidence type="ECO:0000313" key="2">
    <source>
        <dbReference type="Proteomes" id="UP000010077"/>
    </source>
</evidence>
<dbReference type="Proteomes" id="UP000010077">
    <property type="component" value="Chromosome"/>
</dbReference>
<dbReference type="KEGG" id="thal:A1OE_74"/>
<organism evidence="1 2">
    <name type="scientific">Candidatus Endolissoclinum faulkneri L2</name>
    <dbReference type="NCBI Taxonomy" id="1193729"/>
    <lineage>
        <taxon>Bacteria</taxon>
        <taxon>Pseudomonadati</taxon>
        <taxon>Pseudomonadota</taxon>
        <taxon>Alphaproteobacteria</taxon>
        <taxon>Rhodospirillales</taxon>
        <taxon>Rhodospirillaceae</taxon>
        <taxon>Candidatus Endolissoclinum</taxon>
    </lineage>
</organism>
<keyword evidence="2" id="KW-1185">Reference proteome</keyword>
<gene>
    <name evidence="1" type="ORF">A1OE_74</name>
</gene>
<dbReference type="AlphaFoldDB" id="K7Z2T9"/>
<dbReference type="EMBL" id="CP003539">
    <property type="protein sequence ID" value="AFX98288.1"/>
    <property type="molecule type" value="Genomic_DNA"/>
</dbReference>
<dbReference type="STRING" id="1193729.A1OE_74"/>
<dbReference type="HOGENOM" id="CLU_3231058_0_0_5"/>
<sequence length="43" mass="4882">MSVCSIESATLNIYLKNNNKSCLSRAINSRAFNSYKYCLFLIS</sequence>
<accession>K7Z2T9</accession>
<protein>
    <submittedName>
        <fullName evidence="1">Uncharacterized protein</fullName>
    </submittedName>
</protein>
<name>K7Z2T9_9PROT</name>
<proteinExistence type="predicted"/>
<evidence type="ECO:0000313" key="1">
    <source>
        <dbReference type="EMBL" id="AFX98288.1"/>
    </source>
</evidence>